<dbReference type="KEGG" id="nag:AArcMg_1778"/>
<sequence length="343" mass="39279">MRVFSDIDPDTYDRIEKVVKEGKYRDVDQFIRVAVQNQLNIEKANEEQTPPQKEPQTNKKSDGGYAWGYTIPDNPPVSSPHQMDREKQLLFQQYYRFFPLIPVLIELAEVTAETGEPAVLDEFRNHIAQEIKPLRDAIVTWEQTNDVKKKNRKSTGLPKMDVKNPEYSEKRYLDHFVGKIRKRDLMPKAFPHTLGFVSYEPIDEEKCLIQLTPAGKKLIQHKNPLISNGPDAPALSREEQEYIVSHLQEKLPAEYQLMEFIYTTLPDEGNETYTTWIDEFGEHLRSVGELDSDASEDRVRSHIAGALSRMVELGILERGSKRGVYVPSTPPEKLVGDAAKPTA</sequence>
<evidence type="ECO:0000256" key="1">
    <source>
        <dbReference type="SAM" id="MobiDB-lite"/>
    </source>
</evidence>
<dbReference type="Proteomes" id="UP000258613">
    <property type="component" value="Chromosome"/>
</dbReference>
<name>A0A346PQJ1_9EURY</name>
<evidence type="ECO:0000313" key="2">
    <source>
        <dbReference type="EMBL" id="AXR81786.1"/>
    </source>
</evidence>
<dbReference type="GeneID" id="37642263"/>
<gene>
    <name evidence="2" type="ORF">AArcMg_1778</name>
</gene>
<dbReference type="AlphaFoldDB" id="A0A346PQJ1"/>
<protein>
    <submittedName>
        <fullName evidence="2">Uncharacterized protein</fullName>
    </submittedName>
</protein>
<accession>A0A346PQJ1</accession>
<keyword evidence="3" id="KW-1185">Reference proteome</keyword>
<dbReference type="EMBL" id="CP027033">
    <property type="protein sequence ID" value="AXR81786.1"/>
    <property type="molecule type" value="Genomic_DNA"/>
</dbReference>
<organism evidence="2 3">
    <name type="scientific">Natrarchaeobaculum sulfurireducens</name>
    <dbReference type="NCBI Taxonomy" id="2044521"/>
    <lineage>
        <taxon>Archaea</taxon>
        <taxon>Methanobacteriati</taxon>
        <taxon>Methanobacteriota</taxon>
        <taxon>Stenosarchaea group</taxon>
        <taxon>Halobacteria</taxon>
        <taxon>Halobacteriales</taxon>
        <taxon>Natrialbaceae</taxon>
        <taxon>Natrarchaeobaculum</taxon>
    </lineage>
</organism>
<dbReference type="RefSeq" id="WP_117368478.1">
    <property type="nucleotide sequence ID" value="NZ_CP027033.1"/>
</dbReference>
<dbReference type="OrthoDB" id="275223at2157"/>
<evidence type="ECO:0000313" key="3">
    <source>
        <dbReference type="Proteomes" id="UP000258613"/>
    </source>
</evidence>
<reference evidence="3" key="1">
    <citation type="submission" date="2018-02" db="EMBL/GenBank/DDBJ databases">
        <title>Phenotypic and genomic properties of facultatively anaerobic sulfur-reducing natronoarchaea from hypersaline soda lakes.</title>
        <authorList>
            <person name="Sorokin D.Y."/>
            <person name="Kublanov I.V."/>
            <person name="Roman P."/>
            <person name="Sinninghe Damste J.S."/>
            <person name="Golyshin P.N."/>
            <person name="Rojo D."/>
            <person name="Ciordia S."/>
            <person name="Mena M.D.C."/>
            <person name="Ferrer M."/>
            <person name="Messina E."/>
            <person name="Smedile F."/>
            <person name="La Spada G."/>
            <person name="La Cono V."/>
            <person name="Yakimov M.M."/>
        </authorList>
    </citation>
    <scope>NUCLEOTIDE SEQUENCE [LARGE SCALE GENOMIC DNA]</scope>
    <source>
        <strain evidence="3">AArc-Mg</strain>
    </source>
</reference>
<feature type="region of interest" description="Disordered" evidence="1">
    <location>
        <begin position="42"/>
        <end position="65"/>
    </location>
</feature>
<proteinExistence type="predicted"/>